<name>A0A392S2U3_9FABA</name>
<evidence type="ECO:0000313" key="2">
    <source>
        <dbReference type="Proteomes" id="UP000265520"/>
    </source>
</evidence>
<evidence type="ECO:0000313" key="1">
    <source>
        <dbReference type="EMBL" id="MCI43221.1"/>
    </source>
</evidence>
<sequence length="77" mass="9022">VSWKVRSISFTRVLYHPLCGIRFSVPRDYFALLVMFCVWTWDNAQRILISVACSCAVDLESVEQFHLLFQSAGHRWN</sequence>
<dbReference type="Proteomes" id="UP000265520">
    <property type="component" value="Unassembled WGS sequence"/>
</dbReference>
<feature type="non-terminal residue" evidence="1">
    <location>
        <position position="1"/>
    </location>
</feature>
<accession>A0A392S2U3</accession>
<protein>
    <submittedName>
        <fullName evidence="1">Uncharacterized protein</fullName>
    </submittedName>
</protein>
<reference evidence="1 2" key="1">
    <citation type="journal article" date="2018" name="Front. Plant Sci.">
        <title>Red Clover (Trifolium pratense) and Zigzag Clover (T. medium) - A Picture of Genomic Similarities and Differences.</title>
        <authorList>
            <person name="Dluhosova J."/>
            <person name="Istvanek J."/>
            <person name="Nedelnik J."/>
            <person name="Repkova J."/>
        </authorList>
    </citation>
    <scope>NUCLEOTIDE SEQUENCE [LARGE SCALE GENOMIC DNA]</scope>
    <source>
        <strain evidence="2">cv. 10/8</strain>
        <tissue evidence="1">Leaf</tissue>
    </source>
</reference>
<dbReference type="EMBL" id="LXQA010314453">
    <property type="protein sequence ID" value="MCI43221.1"/>
    <property type="molecule type" value="Genomic_DNA"/>
</dbReference>
<comment type="caution">
    <text evidence="1">The sequence shown here is derived from an EMBL/GenBank/DDBJ whole genome shotgun (WGS) entry which is preliminary data.</text>
</comment>
<proteinExistence type="predicted"/>
<keyword evidence="2" id="KW-1185">Reference proteome</keyword>
<dbReference type="AlphaFoldDB" id="A0A392S2U3"/>
<organism evidence="1 2">
    <name type="scientific">Trifolium medium</name>
    <dbReference type="NCBI Taxonomy" id="97028"/>
    <lineage>
        <taxon>Eukaryota</taxon>
        <taxon>Viridiplantae</taxon>
        <taxon>Streptophyta</taxon>
        <taxon>Embryophyta</taxon>
        <taxon>Tracheophyta</taxon>
        <taxon>Spermatophyta</taxon>
        <taxon>Magnoliopsida</taxon>
        <taxon>eudicotyledons</taxon>
        <taxon>Gunneridae</taxon>
        <taxon>Pentapetalae</taxon>
        <taxon>rosids</taxon>
        <taxon>fabids</taxon>
        <taxon>Fabales</taxon>
        <taxon>Fabaceae</taxon>
        <taxon>Papilionoideae</taxon>
        <taxon>50 kb inversion clade</taxon>
        <taxon>NPAAA clade</taxon>
        <taxon>Hologalegina</taxon>
        <taxon>IRL clade</taxon>
        <taxon>Trifolieae</taxon>
        <taxon>Trifolium</taxon>
    </lineage>
</organism>